<dbReference type="PANTHER" id="PTHR28642">
    <property type="entry name" value="MEIOSIS 1 ARREST PROTEIN"/>
    <property type="match status" value="1"/>
</dbReference>
<dbReference type="STRING" id="400727.A0A2T7PKZ7"/>
<dbReference type="AlphaFoldDB" id="A0A2T7PKZ7"/>
<dbReference type="EMBL" id="PZQS01000003">
    <property type="protein sequence ID" value="PVD34072.1"/>
    <property type="molecule type" value="Genomic_DNA"/>
</dbReference>
<organism evidence="1 2">
    <name type="scientific">Pomacea canaliculata</name>
    <name type="common">Golden apple snail</name>
    <dbReference type="NCBI Taxonomy" id="400727"/>
    <lineage>
        <taxon>Eukaryota</taxon>
        <taxon>Metazoa</taxon>
        <taxon>Spiralia</taxon>
        <taxon>Lophotrochozoa</taxon>
        <taxon>Mollusca</taxon>
        <taxon>Gastropoda</taxon>
        <taxon>Caenogastropoda</taxon>
        <taxon>Architaenioglossa</taxon>
        <taxon>Ampullarioidea</taxon>
        <taxon>Ampullariidae</taxon>
        <taxon>Pomacea</taxon>
    </lineage>
</organism>
<evidence type="ECO:0000313" key="2">
    <source>
        <dbReference type="Proteomes" id="UP000245119"/>
    </source>
</evidence>
<dbReference type="PANTHER" id="PTHR28642:SF1">
    <property type="entry name" value="MEIOSIS 1 ARREST PROTEIN"/>
    <property type="match status" value="1"/>
</dbReference>
<protein>
    <submittedName>
        <fullName evidence="1">Uncharacterized protein</fullName>
    </submittedName>
</protein>
<comment type="caution">
    <text evidence="1">The sequence shown here is derived from an EMBL/GenBank/DDBJ whole genome shotgun (WGS) entry which is preliminary data.</text>
</comment>
<dbReference type="Proteomes" id="UP000245119">
    <property type="component" value="Linkage Group LG3"/>
</dbReference>
<accession>A0A2T7PKZ7</accession>
<dbReference type="OrthoDB" id="6433824at2759"/>
<gene>
    <name evidence="1" type="ORF">C0Q70_05334</name>
</gene>
<dbReference type="GO" id="GO:0051308">
    <property type="term" value="P:male meiosis chromosome separation"/>
    <property type="evidence" value="ECO:0007669"/>
    <property type="project" value="TreeGrafter"/>
</dbReference>
<keyword evidence="2" id="KW-1185">Reference proteome</keyword>
<dbReference type="GO" id="GO:0007127">
    <property type="term" value="P:meiosis I"/>
    <property type="evidence" value="ECO:0007669"/>
    <property type="project" value="InterPro"/>
</dbReference>
<evidence type="ECO:0000313" key="1">
    <source>
        <dbReference type="EMBL" id="PVD34072.1"/>
    </source>
</evidence>
<dbReference type="InterPro" id="IPR033587">
    <property type="entry name" value="M1AP"/>
</dbReference>
<proteinExistence type="predicted"/>
<dbReference type="GO" id="GO:0007283">
    <property type="term" value="P:spermatogenesis"/>
    <property type="evidence" value="ECO:0007669"/>
    <property type="project" value="InterPro"/>
</dbReference>
<name>A0A2T7PKZ7_POMCA</name>
<reference evidence="1 2" key="1">
    <citation type="submission" date="2018-04" db="EMBL/GenBank/DDBJ databases">
        <title>The genome of golden apple snail Pomacea canaliculata provides insight into stress tolerance and invasive adaptation.</title>
        <authorList>
            <person name="Liu C."/>
            <person name="Liu B."/>
            <person name="Ren Y."/>
            <person name="Zhang Y."/>
            <person name="Wang H."/>
            <person name="Li S."/>
            <person name="Jiang F."/>
            <person name="Yin L."/>
            <person name="Zhang G."/>
            <person name="Qian W."/>
            <person name="Fan W."/>
        </authorList>
    </citation>
    <scope>NUCLEOTIDE SEQUENCE [LARGE SCALE GENOMIC DNA]</scope>
    <source>
        <strain evidence="1">SZHN2017</strain>
        <tissue evidence="1">Muscle</tissue>
    </source>
</reference>
<sequence length="166" mass="18096">MCWRLAWEELKTNAANLRGLCQELVSKKQAVLLQLKHQSGVVESSLPLFPRGLFILLPALNNTLLLKAIANKELLLPSTVSDTFLDAATHDTSVLRVQSSLTQVPLVEEFNPLNYSSGLAAVLLHQAASKQFVRNRSSEKCKTAAKSTIKDKGGIVPINPTPPEPS</sequence>